<comment type="caution">
    <text evidence="1">The sequence shown here is derived from an EMBL/GenBank/DDBJ whole genome shotgun (WGS) entry which is preliminary data.</text>
</comment>
<name>H3SLN8_9BACL</name>
<dbReference type="PATRIC" id="fig|1131935.3.peg.4658"/>
<evidence type="ECO:0000313" key="2">
    <source>
        <dbReference type="Proteomes" id="UP000003900"/>
    </source>
</evidence>
<sequence>MTNVMKARPKLYVMDNGRMSMDKNWLIGMHNPATILNPNAAAEFVEFPV</sequence>
<keyword evidence="2" id="KW-1185">Reference proteome</keyword>
<protein>
    <submittedName>
        <fullName evidence="1">N-acyl homoserine lactonase</fullName>
    </submittedName>
</protein>
<dbReference type="InterPro" id="IPR036866">
    <property type="entry name" value="RibonucZ/Hydroxyglut_hydro"/>
</dbReference>
<reference evidence="1 2" key="1">
    <citation type="journal article" date="2012" name="J. Bacteriol.">
        <title>Genome Sequence of the Pattern-Forming Social Bacterium Paenibacillus dendritiformis C454 Chiral Morphotype.</title>
        <authorList>
            <person name="Sirota-Madi A."/>
            <person name="Olender T."/>
            <person name="Helman Y."/>
            <person name="Brainis I."/>
            <person name="Finkelshtein A."/>
            <person name="Roth D."/>
            <person name="Hagai E."/>
            <person name="Leshkowitz D."/>
            <person name="Brodsky L."/>
            <person name="Galatenko V."/>
            <person name="Nikolaev V."/>
            <person name="Gutnick D.L."/>
            <person name="Lancet D."/>
            <person name="Ben-Jacob E."/>
        </authorList>
    </citation>
    <scope>NUCLEOTIDE SEQUENCE [LARGE SCALE GENOMIC DNA]</scope>
    <source>
        <strain evidence="1 2">C454</strain>
    </source>
</reference>
<dbReference type="Gene3D" id="3.60.15.10">
    <property type="entry name" value="Ribonuclease Z/Hydroxyacylglutathione hydrolase-like"/>
    <property type="match status" value="1"/>
</dbReference>
<dbReference type="Proteomes" id="UP000003900">
    <property type="component" value="Unassembled WGS sequence"/>
</dbReference>
<dbReference type="STRING" id="1131935.PDENDC454_22374"/>
<accession>H3SLN8</accession>
<proteinExistence type="predicted"/>
<dbReference type="EMBL" id="AHKH01000088">
    <property type="protein sequence ID" value="EHQ59991.1"/>
    <property type="molecule type" value="Genomic_DNA"/>
</dbReference>
<gene>
    <name evidence="1" type="ORF">PDENDC454_22374</name>
</gene>
<evidence type="ECO:0000313" key="1">
    <source>
        <dbReference type="EMBL" id="EHQ59991.1"/>
    </source>
</evidence>
<dbReference type="AlphaFoldDB" id="H3SLN8"/>
<organism evidence="1 2">
    <name type="scientific">Paenibacillus dendritiformis C454</name>
    <dbReference type="NCBI Taxonomy" id="1131935"/>
    <lineage>
        <taxon>Bacteria</taxon>
        <taxon>Bacillati</taxon>
        <taxon>Bacillota</taxon>
        <taxon>Bacilli</taxon>
        <taxon>Bacillales</taxon>
        <taxon>Paenibacillaceae</taxon>
        <taxon>Paenibacillus</taxon>
    </lineage>
</organism>